<keyword evidence="3" id="KW-1185">Reference proteome</keyword>
<dbReference type="PANTHER" id="PTHR22642">
    <property type="entry name" value="IMIDAZOLONEPROPIONASE"/>
    <property type="match status" value="1"/>
</dbReference>
<dbReference type="InterPro" id="IPR032466">
    <property type="entry name" value="Metal_Hydrolase"/>
</dbReference>
<dbReference type="EMBL" id="JTDL01000153">
    <property type="protein sequence ID" value="KHL00349.1"/>
    <property type="molecule type" value="Genomic_DNA"/>
</dbReference>
<feature type="domain" description="Amidohydrolase 3" evidence="1">
    <location>
        <begin position="60"/>
        <end position="553"/>
    </location>
</feature>
<dbReference type="Gene3D" id="3.10.310.70">
    <property type="match status" value="1"/>
</dbReference>
<evidence type="ECO:0000313" key="3">
    <source>
        <dbReference type="Proteomes" id="UP000030982"/>
    </source>
</evidence>
<evidence type="ECO:0000259" key="1">
    <source>
        <dbReference type="Pfam" id="PF07969"/>
    </source>
</evidence>
<dbReference type="InterPro" id="IPR013108">
    <property type="entry name" value="Amidohydro_3"/>
</dbReference>
<sequence>MPNQPKGTFMSSGHQLTLYRNGSVYSTADPLASAMLVDGGTVAWVGSEQAATSIADSSMRTVDLDGAVVTPGFVDSHVHVSDTGLALRSLDLSGIRSASELLQAVEQAASADSGTLHGHGWDESEWADPALPTAGELERAAGGRKVLLTRVDVHSALVSPALAAAAGLDGADAGQADGWNGVVASQAALTAARAEARPTDEREIRALHRAAREHAAARGYVALVEHAAPQISGIEDIRLLLAASDGDPAEEPSLPEVFAYWGQLAQSAEEAREILSSLGVPVLGLAGDLNIDGSIGSHTALLSADYDDAAGQRGTAYLSAEQVGRHLAACSELRVQGGFHVIGDAALEIALDGLALASELAGSSAVRASGHRLEHVEMASPDAISALAGYAVTVSAQPLFDAAWGGEGGLYERRLGERSTRMNPFARFAAAGVPVCFGSDSPVCELDPWASISACLRHSNPSERISARAAFIGHTRAGWRAIRHRDPLMGQLVPGAPASFAVWEVDELMVQVADERVQAWSTDPRARTPLLPALDTENAPRCLATVHRGQELYRAEGFGA</sequence>
<dbReference type="Gene3D" id="2.30.40.10">
    <property type="entry name" value="Urease, subunit C, domain 1"/>
    <property type="match status" value="1"/>
</dbReference>
<proteinExistence type="predicted"/>
<dbReference type="Gene3D" id="3.20.20.140">
    <property type="entry name" value="Metal-dependent hydrolases"/>
    <property type="match status" value="1"/>
</dbReference>
<dbReference type="Pfam" id="PF07969">
    <property type="entry name" value="Amidohydro_3"/>
    <property type="match status" value="1"/>
</dbReference>
<accession>A0A0B2AA17</accession>
<dbReference type="Proteomes" id="UP000030982">
    <property type="component" value="Unassembled WGS sequence"/>
</dbReference>
<dbReference type="InterPro" id="IPR011059">
    <property type="entry name" value="Metal-dep_hydrolase_composite"/>
</dbReference>
<protein>
    <submittedName>
        <fullName evidence="2">Amidohydrolase</fullName>
    </submittedName>
</protein>
<dbReference type="PANTHER" id="PTHR22642:SF2">
    <property type="entry name" value="PROTEIN LONG AFTER FAR-RED 3"/>
    <property type="match status" value="1"/>
</dbReference>
<reference evidence="2 3" key="1">
    <citation type="submission" date="2014-09" db="EMBL/GenBank/DDBJ databases">
        <title>Genome sequence of Sinomonas sp. MUSC 117.</title>
        <authorList>
            <person name="Lee L.-H."/>
        </authorList>
    </citation>
    <scope>NUCLEOTIDE SEQUENCE [LARGE SCALE GENOMIC DNA]</scope>
    <source>
        <strain evidence="2 3">MUSC 117</strain>
    </source>
</reference>
<dbReference type="STRING" id="1338436.LK10_20520"/>
<comment type="caution">
    <text evidence="2">The sequence shown here is derived from an EMBL/GenBank/DDBJ whole genome shotgun (WGS) entry which is preliminary data.</text>
</comment>
<name>A0A0B2AA17_9MICC</name>
<dbReference type="GO" id="GO:0016810">
    <property type="term" value="F:hydrolase activity, acting on carbon-nitrogen (but not peptide) bonds"/>
    <property type="evidence" value="ECO:0007669"/>
    <property type="project" value="InterPro"/>
</dbReference>
<dbReference type="AlphaFoldDB" id="A0A0B2AA17"/>
<dbReference type="SUPFAM" id="SSF51556">
    <property type="entry name" value="Metallo-dependent hydrolases"/>
    <property type="match status" value="1"/>
</dbReference>
<organism evidence="2 3">
    <name type="scientific">Sinomonas humi</name>
    <dbReference type="NCBI Taxonomy" id="1338436"/>
    <lineage>
        <taxon>Bacteria</taxon>
        <taxon>Bacillati</taxon>
        <taxon>Actinomycetota</taxon>
        <taxon>Actinomycetes</taxon>
        <taxon>Micrococcales</taxon>
        <taxon>Micrococcaceae</taxon>
        <taxon>Sinomonas</taxon>
    </lineage>
</organism>
<keyword evidence="2" id="KW-0378">Hydrolase</keyword>
<gene>
    <name evidence="2" type="ORF">LK10_20520</name>
</gene>
<evidence type="ECO:0000313" key="2">
    <source>
        <dbReference type="EMBL" id="KHL00349.1"/>
    </source>
</evidence>
<dbReference type="SUPFAM" id="SSF51338">
    <property type="entry name" value="Composite domain of metallo-dependent hydrolases"/>
    <property type="match status" value="1"/>
</dbReference>